<feature type="region of interest" description="Disordered" evidence="1">
    <location>
        <begin position="390"/>
        <end position="444"/>
    </location>
</feature>
<feature type="region of interest" description="Disordered" evidence="1">
    <location>
        <begin position="159"/>
        <end position="183"/>
    </location>
</feature>
<feature type="region of interest" description="Disordered" evidence="1">
    <location>
        <begin position="41"/>
        <end position="144"/>
    </location>
</feature>
<feature type="region of interest" description="Disordered" evidence="1">
    <location>
        <begin position="210"/>
        <end position="245"/>
    </location>
</feature>
<organism evidence="3 4">
    <name type="scientific">Klebsormidium nitens</name>
    <name type="common">Green alga</name>
    <name type="synonym">Ulothrix nitens</name>
    <dbReference type="NCBI Taxonomy" id="105231"/>
    <lineage>
        <taxon>Eukaryota</taxon>
        <taxon>Viridiplantae</taxon>
        <taxon>Streptophyta</taxon>
        <taxon>Klebsormidiophyceae</taxon>
        <taxon>Klebsormidiales</taxon>
        <taxon>Klebsormidiaceae</taxon>
        <taxon>Klebsormidium</taxon>
    </lineage>
</organism>
<dbReference type="OrthoDB" id="2120701at2759"/>
<feature type="compositionally biased region" description="Basic and acidic residues" evidence="1">
    <location>
        <begin position="229"/>
        <end position="245"/>
    </location>
</feature>
<accession>A0A1Y1ILC5</accession>
<feature type="domain" description="Replication origin-binding protein" evidence="2">
    <location>
        <begin position="840"/>
        <end position="1025"/>
    </location>
</feature>
<evidence type="ECO:0000313" key="4">
    <source>
        <dbReference type="Proteomes" id="UP000054558"/>
    </source>
</evidence>
<feature type="compositionally biased region" description="Low complexity" evidence="1">
    <location>
        <begin position="49"/>
        <end position="61"/>
    </location>
</feature>
<dbReference type="Proteomes" id="UP000054558">
    <property type="component" value="Unassembled WGS sequence"/>
</dbReference>
<reference evidence="3 4" key="1">
    <citation type="journal article" date="2014" name="Nat. Commun.">
        <title>Klebsormidium flaccidum genome reveals primary factors for plant terrestrial adaptation.</title>
        <authorList>
            <person name="Hori K."/>
            <person name="Maruyama F."/>
            <person name="Fujisawa T."/>
            <person name="Togashi T."/>
            <person name="Yamamoto N."/>
            <person name="Seo M."/>
            <person name="Sato S."/>
            <person name="Yamada T."/>
            <person name="Mori H."/>
            <person name="Tajima N."/>
            <person name="Moriyama T."/>
            <person name="Ikeuchi M."/>
            <person name="Watanabe M."/>
            <person name="Wada H."/>
            <person name="Kobayashi K."/>
            <person name="Saito M."/>
            <person name="Masuda T."/>
            <person name="Sasaki-Sekimoto Y."/>
            <person name="Mashiguchi K."/>
            <person name="Awai K."/>
            <person name="Shimojima M."/>
            <person name="Masuda S."/>
            <person name="Iwai M."/>
            <person name="Nobusawa T."/>
            <person name="Narise T."/>
            <person name="Kondo S."/>
            <person name="Saito H."/>
            <person name="Sato R."/>
            <person name="Murakawa M."/>
            <person name="Ihara Y."/>
            <person name="Oshima-Yamada Y."/>
            <person name="Ohtaka K."/>
            <person name="Satoh M."/>
            <person name="Sonobe K."/>
            <person name="Ishii M."/>
            <person name="Ohtani R."/>
            <person name="Kanamori-Sato M."/>
            <person name="Honoki R."/>
            <person name="Miyazaki D."/>
            <person name="Mochizuki H."/>
            <person name="Umetsu J."/>
            <person name="Higashi K."/>
            <person name="Shibata D."/>
            <person name="Kamiya Y."/>
            <person name="Sato N."/>
            <person name="Nakamura Y."/>
            <person name="Tabata S."/>
            <person name="Ida S."/>
            <person name="Kurokawa K."/>
            <person name="Ohta H."/>
        </authorList>
    </citation>
    <scope>NUCLEOTIDE SEQUENCE [LARGE SCALE GENOMIC DNA]</scope>
    <source>
        <strain evidence="3 4">NIES-2285</strain>
    </source>
</reference>
<evidence type="ECO:0000313" key="3">
    <source>
        <dbReference type="EMBL" id="GAQ91670.1"/>
    </source>
</evidence>
<name>A0A1Y1ILC5_KLENI</name>
<proteinExistence type="predicted"/>
<evidence type="ECO:0000256" key="1">
    <source>
        <dbReference type="SAM" id="MobiDB-lite"/>
    </source>
</evidence>
<dbReference type="Pfam" id="PF02399">
    <property type="entry name" value="Herpes_ori_bp"/>
    <property type="match status" value="1"/>
</dbReference>
<protein>
    <recommendedName>
        <fullName evidence="2">Replication origin-binding protein domain-containing protein</fullName>
    </recommendedName>
</protein>
<gene>
    <name evidence="3" type="ORF">KFL_008310020</name>
</gene>
<keyword evidence="4" id="KW-1185">Reference proteome</keyword>
<dbReference type="GO" id="GO:0003688">
    <property type="term" value="F:DNA replication origin binding"/>
    <property type="evidence" value="ECO:0007669"/>
    <property type="project" value="InterPro"/>
</dbReference>
<dbReference type="InterPro" id="IPR003450">
    <property type="entry name" value="Replication_origin-bd"/>
</dbReference>
<feature type="compositionally biased region" description="Low complexity" evidence="1">
    <location>
        <begin position="80"/>
        <end position="91"/>
    </location>
</feature>
<dbReference type="GO" id="GO:0005524">
    <property type="term" value="F:ATP binding"/>
    <property type="evidence" value="ECO:0007669"/>
    <property type="project" value="InterPro"/>
</dbReference>
<dbReference type="GO" id="GO:0006260">
    <property type="term" value="P:DNA replication"/>
    <property type="evidence" value="ECO:0007669"/>
    <property type="project" value="InterPro"/>
</dbReference>
<dbReference type="EMBL" id="DF237780">
    <property type="protein sequence ID" value="GAQ91670.1"/>
    <property type="molecule type" value="Genomic_DNA"/>
</dbReference>
<sequence>MAARPLHGLHSAEQFAEFQKNLRLSVIPTVEAHHDAAEETSARLLTNQGSSTGSLDSSDGGRMQEADVVPCSGLLPFREGPPGAGTSATPAGGPPQPSVAPASSNPPLREGTPGAGTSETPDGGHPQPLVSSGSDARGYPDSNDASFWGRGEALAKRYRPLCPQTSSNPSPAKRYRPRHRKIPSSVRFTRACHAPRLQGGDGEDILRATCSDEEGSTVTQLPAPKRSRSREEIETERRESEAASDARHFVSMDTGNIIREKPPPKPKDTLKQSTLQECLTSTRSAKTVLPRVEVNWRTRPGQEQGRRAHPQVEHTPAMSEKAAELMANNREGLRAYKVQRAAKIEVMRTGPVSKPGPLISCMGDLAAGIGADRTTSIKQERSMLRDWLVTQKETPEQPPSDARGDSVEDTMGRSADVDDCAATDSKREDVSRCVQSPPETDAAGQSWFTTEKPLEQCRRAMAAGEDRILIVCDVSKHSGAKKYCSIRDPSALQDYVARRQKTGLGHPNLYEGLTEGLPTKLYADIDLRTASRVEGDFERYKRHLDEVRDAFLVDVLGIPPECIRFEASEAHGDAADGGFKWSVHELLCGYYLEDFHARNEFKKAFEHFQKHLPAHLHHCDEFLWHTPDPQRGPKLIWDPSVFAKFNSPQLLDHLVGIYSAEELASLKKIDVGVLERYNQKIGVDAGERCEIPRRHTTRVPVEGGAGENGARDEAVGTPLTAHELERLTSVYREDHPGAEIRTTLQVATDVFTLHFRIQQPMCRILGAAHDSDGNNGGYLVYRRSDPTVAFYKCHSARCSGTVRRLQLQVHQIPGWSEDYTDSSGMRPYPLFDIKRGAPKHTVLVTANKGIGKSKASYDWLWKMLQQNEGAGVVIIAANIALAKKCESDLRIKCERKTRAGLDLFGLDLFVNYLDAPGGDIKQPRVICCINSLHRVRSSPAIVLVDKADMVLANCNYDVMKNRKHVFMAAERIMGNASILIAMDAHIDCPRVLEWMYMVRPDSELYSIRNAGVHSSQLGRTATIWRLPKLKKIELTCAPAVARTLELLKSGKKVGAPSASLRYVKQLTEAAASEFGPSKDLKAFHGAQKSPEDKKRLFQAVAEPDVHMLADLITHTSVIGPGVSVERPWYDMVVALAYNSSFHPDVFAFIQMLFRLRIAGPMDIFLSADNPRDCQPACLPTTKEDVFRAIEDGNEELCRMLGSTDHLDFLVKRRGKRAICNRESATCVLYANNVLARCDSIRHYLKIMTEDLQKQGLTVIEKGAPFVETEHAPPEACDPDAELTAEEWRDKYVVRGDQYSHLKVLEELQDVGLRELKQIKLYEAIHEFYKVDPALVDFDFFDEFCAEDNKSRDMYGNYMRFRELTRDQIAVGFCIPLKEADAVGVTQDYIAERDRPQNKVLFARDVLADLMGVKGSEEEPLDGALDNYEVTESSIQAVYTAKIGASQERLAKVRGDYGIRQKAALDKLTPNLKRNVVKKVISIGLGLDFLLSKTSNNKFVGPHVFQPALGKELHDQYGNTPSSSEADVALIVIPS</sequence>
<feature type="compositionally biased region" description="Basic residues" evidence="1">
    <location>
        <begin position="173"/>
        <end position="182"/>
    </location>
</feature>
<evidence type="ECO:0000259" key="2">
    <source>
        <dbReference type="Pfam" id="PF02399"/>
    </source>
</evidence>